<protein>
    <submittedName>
        <fullName evidence="2">Uncharacterized protein</fullName>
    </submittedName>
</protein>
<name>A0A6A6TIT8_9PLEO</name>
<gene>
    <name evidence="2" type="ORF">K491DRAFT_566974</name>
</gene>
<keyword evidence="3" id="KW-1185">Reference proteome</keyword>
<evidence type="ECO:0000256" key="1">
    <source>
        <dbReference type="SAM" id="MobiDB-lite"/>
    </source>
</evidence>
<sequence length="57" mass="5989">KTSAQVSWGKRDAAPQTNDVSFAPPQATLSWGKREPDAAPQGDQISAAPPQATVIWG</sequence>
<proteinExistence type="predicted"/>
<evidence type="ECO:0000313" key="2">
    <source>
        <dbReference type="EMBL" id="KAF2659231.1"/>
    </source>
</evidence>
<organism evidence="2 3">
    <name type="scientific">Lophiostoma macrostomum CBS 122681</name>
    <dbReference type="NCBI Taxonomy" id="1314788"/>
    <lineage>
        <taxon>Eukaryota</taxon>
        <taxon>Fungi</taxon>
        <taxon>Dikarya</taxon>
        <taxon>Ascomycota</taxon>
        <taxon>Pezizomycotina</taxon>
        <taxon>Dothideomycetes</taxon>
        <taxon>Pleosporomycetidae</taxon>
        <taxon>Pleosporales</taxon>
        <taxon>Lophiostomataceae</taxon>
        <taxon>Lophiostoma</taxon>
    </lineage>
</organism>
<feature type="non-terminal residue" evidence="2">
    <location>
        <position position="1"/>
    </location>
</feature>
<dbReference type="EMBL" id="MU004308">
    <property type="protein sequence ID" value="KAF2659231.1"/>
    <property type="molecule type" value="Genomic_DNA"/>
</dbReference>
<feature type="region of interest" description="Disordered" evidence="1">
    <location>
        <begin position="1"/>
        <end position="57"/>
    </location>
</feature>
<accession>A0A6A6TIT8</accession>
<feature type="non-terminal residue" evidence="2">
    <location>
        <position position="57"/>
    </location>
</feature>
<dbReference type="Proteomes" id="UP000799324">
    <property type="component" value="Unassembled WGS sequence"/>
</dbReference>
<evidence type="ECO:0000313" key="3">
    <source>
        <dbReference type="Proteomes" id="UP000799324"/>
    </source>
</evidence>
<reference evidence="2" key="1">
    <citation type="journal article" date="2020" name="Stud. Mycol.">
        <title>101 Dothideomycetes genomes: a test case for predicting lifestyles and emergence of pathogens.</title>
        <authorList>
            <person name="Haridas S."/>
            <person name="Albert R."/>
            <person name="Binder M."/>
            <person name="Bloem J."/>
            <person name="Labutti K."/>
            <person name="Salamov A."/>
            <person name="Andreopoulos B."/>
            <person name="Baker S."/>
            <person name="Barry K."/>
            <person name="Bills G."/>
            <person name="Bluhm B."/>
            <person name="Cannon C."/>
            <person name="Castanera R."/>
            <person name="Culley D."/>
            <person name="Daum C."/>
            <person name="Ezra D."/>
            <person name="Gonzalez J."/>
            <person name="Henrissat B."/>
            <person name="Kuo A."/>
            <person name="Liang C."/>
            <person name="Lipzen A."/>
            <person name="Lutzoni F."/>
            <person name="Magnuson J."/>
            <person name="Mondo S."/>
            <person name="Nolan M."/>
            <person name="Ohm R."/>
            <person name="Pangilinan J."/>
            <person name="Park H.-J."/>
            <person name="Ramirez L."/>
            <person name="Alfaro M."/>
            <person name="Sun H."/>
            <person name="Tritt A."/>
            <person name="Yoshinaga Y."/>
            <person name="Zwiers L.-H."/>
            <person name="Turgeon B."/>
            <person name="Goodwin S."/>
            <person name="Spatafora J."/>
            <person name="Crous P."/>
            <person name="Grigoriev I."/>
        </authorList>
    </citation>
    <scope>NUCLEOTIDE SEQUENCE</scope>
    <source>
        <strain evidence="2">CBS 122681</strain>
    </source>
</reference>
<dbReference type="AlphaFoldDB" id="A0A6A6TIT8"/>